<keyword evidence="2" id="KW-1185">Reference proteome</keyword>
<evidence type="ECO:0000313" key="2">
    <source>
        <dbReference type="Proteomes" id="UP001597158"/>
    </source>
</evidence>
<dbReference type="EMBL" id="JBHTMC010000024">
    <property type="protein sequence ID" value="MFD1264519.1"/>
    <property type="molecule type" value="Genomic_DNA"/>
</dbReference>
<gene>
    <name evidence="1" type="ORF">ACFQ4M_13100</name>
</gene>
<accession>A0ABW3WG30</accession>
<reference evidence="2" key="1">
    <citation type="journal article" date="2019" name="Int. J. Syst. Evol. Microbiol.">
        <title>The Global Catalogue of Microorganisms (GCM) 10K type strain sequencing project: providing services to taxonomists for standard genome sequencing and annotation.</title>
        <authorList>
            <consortium name="The Broad Institute Genomics Platform"/>
            <consortium name="The Broad Institute Genome Sequencing Center for Infectious Disease"/>
            <person name="Wu L."/>
            <person name="Ma J."/>
        </authorList>
    </citation>
    <scope>NUCLEOTIDE SEQUENCE [LARGE SCALE GENOMIC DNA]</scope>
    <source>
        <strain evidence="2">CCUG 48884</strain>
    </source>
</reference>
<name>A0ABW3WG30_9RHOO</name>
<sequence>MPRFKTPAYGLKMTPVDFDRQVIPGSFEHALCHLIDHEIDLAPLVACCHNDTSGASAFASAVQRRQPLTRTACPKIGFFYTVVRPLHHLLAEGEKP</sequence>
<proteinExistence type="predicted"/>
<dbReference type="Proteomes" id="UP001597158">
    <property type="component" value="Unassembled WGS sequence"/>
</dbReference>
<protein>
    <submittedName>
        <fullName evidence="1">Transposase</fullName>
    </submittedName>
</protein>
<dbReference type="RefSeq" id="WP_277830587.1">
    <property type="nucleotide sequence ID" value="NZ_JARQZE010000002.1"/>
</dbReference>
<organism evidence="1 2">
    <name type="scientific">Thauera mechernichensis</name>
    <dbReference type="NCBI Taxonomy" id="82788"/>
    <lineage>
        <taxon>Bacteria</taxon>
        <taxon>Pseudomonadati</taxon>
        <taxon>Pseudomonadota</taxon>
        <taxon>Betaproteobacteria</taxon>
        <taxon>Rhodocyclales</taxon>
        <taxon>Zoogloeaceae</taxon>
        <taxon>Thauera</taxon>
    </lineage>
</organism>
<comment type="caution">
    <text evidence="1">The sequence shown here is derived from an EMBL/GenBank/DDBJ whole genome shotgun (WGS) entry which is preliminary data.</text>
</comment>
<evidence type="ECO:0000313" key="1">
    <source>
        <dbReference type="EMBL" id="MFD1264519.1"/>
    </source>
</evidence>